<reference evidence="7 8" key="1">
    <citation type="submission" date="2018-12" db="EMBL/GenBank/DDBJ databases">
        <authorList>
            <person name="Yang Y."/>
        </authorList>
    </citation>
    <scope>NUCLEOTIDE SEQUENCE [LARGE SCALE GENOMIC DNA]</scope>
    <source>
        <strain evidence="7 8">GSF71</strain>
    </source>
</reference>
<evidence type="ECO:0000313" key="8">
    <source>
        <dbReference type="Proteomes" id="UP000280346"/>
    </source>
</evidence>
<dbReference type="OrthoDB" id="9034298at2"/>
<evidence type="ECO:0000256" key="6">
    <source>
        <dbReference type="SAM" id="Phobius"/>
    </source>
</evidence>
<dbReference type="PANTHER" id="PTHR30482:SF10">
    <property type="entry name" value="HIGH-AFFINITY BRANCHED-CHAIN AMINO ACID TRANSPORT PROTEIN BRAE"/>
    <property type="match status" value="1"/>
</dbReference>
<dbReference type="Pfam" id="PF02653">
    <property type="entry name" value="BPD_transp_2"/>
    <property type="match status" value="1"/>
</dbReference>
<organism evidence="7 8">
    <name type="scientific">Azospirillum doebereinerae</name>
    <dbReference type="NCBI Taxonomy" id="92933"/>
    <lineage>
        <taxon>Bacteria</taxon>
        <taxon>Pseudomonadati</taxon>
        <taxon>Pseudomonadota</taxon>
        <taxon>Alphaproteobacteria</taxon>
        <taxon>Rhodospirillales</taxon>
        <taxon>Azospirillaceae</taxon>
        <taxon>Azospirillum</taxon>
    </lineage>
</organism>
<feature type="transmembrane region" description="Helical" evidence="6">
    <location>
        <begin position="99"/>
        <end position="121"/>
    </location>
</feature>
<feature type="transmembrane region" description="Helical" evidence="6">
    <location>
        <begin position="177"/>
        <end position="194"/>
    </location>
</feature>
<comment type="subcellular location">
    <subcellularLocation>
        <location evidence="1">Cell membrane</location>
        <topology evidence="1">Multi-pass membrane protein</topology>
    </subcellularLocation>
</comment>
<dbReference type="RefSeq" id="WP_127004214.1">
    <property type="nucleotide sequence ID" value="NZ_JBNPXW010000025.1"/>
</dbReference>
<feature type="transmembrane region" description="Helical" evidence="6">
    <location>
        <begin position="25"/>
        <end position="43"/>
    </location>
</feature>
<dbReference type="GO" id="GO:0005886">
    <property type="term" value="C:plasma membrane"/>
    <property type="evidence" value="ECO:0007669"/>
    <property type="project" value="UniProtKB-SubCell"/>
</dbReference>
<evidence type="ECO:0000256" key="1">
    <source>
        <dbReference type="ARBA" id="ARBA00004651"/>
    </source>
</evidence>
<comment type="caution">
    <text evidence="7">The sequence shown here is derived from an EMBL/GenBank/DDBJ whole genome shotgun (WGS) entry which is preliminary data.</text>
</comment>
<sequence length="332" mass="34630">MNSSPSTILPKAVSVPARVSPRRHLAQAAPWLAAAAVVGYALVVGGYPATVVGFALIYAIFVSGLNIFMGLTAQVSFGQSAFAAIGGYGSAILTTQYDWTWAPAMLAGLAAAVAAAFVIGYPTLRLKGHYLSMATLAIGLIAHEIAVQWESVTLGYLGISGVPPIDIAGFELSSDRATLTMLTVCVLATAFAVARIRRSRLGRAFAGLAGSEDAARALGIDVARYKLLSFLLAAGFASFSGSLFVHVVGYVSPEVFSLHMVILSFTMLYVGGIGTVVGPVIGALVVSVLPETFRALRDYQDLAYGAALILLLIFAPRGLAGLFAALDTRRKP</sequence>
<dbReference type="InterPro" id="IPR043428">
    <property type="entry name" value="LivM-like"/>
</dbReference>
<feature type="transmembrane region" description="Helical" evidence="6">
    <location>
        <begin position="133"/>
        <end position="157"/>
    </location>
</feature>
<feature type="transmembrane region" description="Helical" evidence="6">
    <location>
        <begin position="302"/>
        <end position="326"/>
    </location>
</feature>
<feature type="transmembrane region" description="Helical" evidence="6">
    <location>
        <begin position="49"/>
        <end position="68"/>
    </location>
</feature>
<name>A0A3S0WVA6_9PROT</name>
<keyword evidence="5 6" id="KW-0472">Membrane</keyword>
<feature type="transmembrane region" description="Helical" evidence="6">
    <location>
        <begin position="227"/>
        <end position="248"/>
    </location>
</feature>
<keyword evidence="4 6" id="KW-1133">Transmembrane helix</keyword>
<dbReference type="GO" id="GO:0015658">
    <property type="term" value="F:branched-chain amino acid transmembrane transporter activity"/>
    <property type="evidence" value="ECO:0007669"/>
    <property type="project" value="InterPro"/>
</dbReference>
<keyword evidence="8" id="KW-1185">Reference proteome</keyword>
<dbReference type="AlphaFoldDB" id="A0A3S0WVA6"/>
<protein>
    <submittedName>
        <fullName evidence="7">Branched-chain amino acid ABC transporter permease</fullName>
    </submittedName>
</protein>
<dbReference type="PANTHER" id="PTHR30482">
    <property type="entry name" value="HIGH-AFFINITY BRANCHED-CHAIN AMINO ACID TRANSPORT SYSTEM PERMEASE"/>
    <property type="match status" value="1"/>
</dbReference>
<evidence type="ECO:0000313" key="7">
    <source>
        <dbReference type="EMBL" id="RUQ63078.1"/>
    </source>
</evidence>
<evidence type="ECO:0000256" key="3">
    <source>
        <dbReference type="ARBA" id="ARBA00022692"/>
    </source>
</evidence>
<proteinExistence type="predicted"/>
<keyword evidence="2" id="KW-1003">Cell membrane</keyword>
<dbReference type="EMBL" id="RZIJ01000035">
    <property type="protein sequence ID" value="RUQ63078.1"/>
    <property type="molecule type" value="Genomic_DNA"/>
</dbReference>
<evidence type="ECO:0000256" key="5">
    <source>
        <dbReference type="ARBA" id="ARBA00023136"/>
    </source>
</evidence>
<evidence type="ECO:0000256" key="4">
    <source>
        <dbReference type="ARBA" id="ARBA00022989"/>
    </source>
</evidence>
<gene>
    <name evidence="7" type="ORF">EJ913_28140</name>
</gene>
<dbReference type="CDD" id="cd06581">
    <property type="entry name" value="TM_PBP1_LivM_like"/>
    <property type="match status" value="1"/>
</dbReference>
<accession>A0A3S0WVA6</accession>
<feature type="transmembrane region" description="Helical" evidence="6">
    <location>
        <begin position="268"/>
        <end position="290"/>
    </location>
</feature>
<evidence type="ECO:0000256" key="2">
    <source>
        <dbReference type="ARBA" id="ARBA00022475"/>
    </source>
</evidence>
<keyword evidence="3 6" id="KW-0812">Transmembrane</keyword>
<dbReference type="InterPro" id="IPR001851">
    <property type="entry name" value="ABC_transp_permease"/>
</dbReference>
<dbReference type="Proteomes" id="UP000280346">
    <property type="component" value="Unassembled WGS sequence"/>
</dbReference>